<proteinExistence type="predicted"/>
<name>A0A9P8XZ25_9PEZI</name>
<reference evidence="3" key="1">
    <citation type="journal article" date="2021" name="Nat. Commun.">
        <title>Genetic determinants of endophytism in the Arabidopsis root mycobiome.</title>
        <authorList>
            <person name="Mesny F."/>
            <person name="Miyauchi S."/>
            <person name="Thiergart T."/>
            <person name="Pickel B."/>
            <person name="Atanasova L."/>
            <person name="Karlsson M."/>
            <person name="Huettel B."/>
            <person name="Barry K.W."/>
            <person name="Haridas S."/>
            <person name="Chen C."/>
            <person name="Bauer D."/>
            <person name="Andreopoulos W."/>
            <person name="Pangilinan J."/>
            <person name="LaButti K."/>
            <person name="Riley R."/>
            <person name="Lipzen A."/>
            <person name="Clum A."/>
            <person name="Drula E."/>
            <person name="Henrissat B."/>
            <person name="Kohler A."/>
            <person name="Grigoriev I.V."/>
            <person name="Martin F.M."/>
            <person name="Hacquard S."/>
        </authorList>
    </citation>
    <scope>NUCLEOTIDE SEQUENCE</scope>
    <source>
        <strain evidence="3">MPI-CAGE-CH-0230</strain>
    </source>
</reference>
<dbReference type="Proteomes" id="UP000756346">
    <property type="component" value="Unassembled WGS sequence"/>
</dbReference>
<evidence type="ECO:0000256" key="1">
    <source>
        <dbReference type="SAM" id="MobiDB-lite"/>
    </source>
</evidence>
<keyword evidence="4" id="KW-1185">Reference proteome</keyword>
<feature type="chain" id="PRO_5040119944" evidence="2">
    <location>
        <begin position="25"/>
        <end position="243"/>
    </location>
</feature>
<gene>
    <name evidence="3" type="ORF">B0I36DRAFT_352216</name>
</gene>
<dbReference type="GeneID" id="70186635"/>
<evidence type="ECO:0000313" key="4">
    <source>
        <dbReference type="Proteomes" id="UP000756346"/>
    </source>
</evidence>
<evidence type="ECO:0000313" key="3">
    <source>
        <dbReference type="EMBL" id="KAH7026340.1"/>
    </source>
</evidence>
<dbReference type="EMBL" id="JAGTJQ010000008">
    <property type="protein sequence ID" value="KAH7026340.1"/>
    <property type="molecule type" value="Genomic_DNA"/>
</dbReference>
<dbReference type="AlphaFoldDB" id="A0A9P8XZ25"/>
<feature type="region of interest" description="Disordered" evidence="1">
    <location>
        <begin position="27"/>
        <end position="50"/>
    </location>
</feature>
<evidence type="ECO:0000256" key="2">
    <source>
        <dbReference type="SAM" id="SignalP"/>
    </source>
</evidence>
<accession>A0A9P8XZ25</accession>
<keyword evidence="2" id="KW-0732">Signal</keyword>
<dbReference type="RefSeq" id="XP_046009557.1">
    <property type="nucleotide sequence ID" value="XM_046157089.1"/>
</dbReference>
<organism evidence="3 4">
    <name type="scientific">Microdochium trichocladiopsis</name>
    <dbReference type="NCBI Taxonomy" id="1682393"/>
    <lineage>
        <taxon>Eukaryota</taxon>
        <taxon>Fungi</taxon>
        <taxon>Dikarya</taxon>
        <taxon>Ascomycota</taxon>
        <taxon>Pezizomycotina</taxon>
        <taxon>Sordariomycetes</taxon>
        <taxon>Xylariomycetidae</taxon>
        <taxon>Xylariales</taxon>
        <taxon>Microdochiaceae</taxon>
        <taxon>Microdochium</taxon>
    </lineage>
</organism>
<feature type="signal peptide" evidence="2">
    <location>
        <begin position="1"/>
        <end position="24"/>
    </location>
</feature>
<sequence>MCTLGASAGGCHVVLLMQAPSTVAVTGTSTLDPGRANRGSRGAGRGSVSRDSHCVVPIRRLARVNGSACERPRAWCAYSPSPHGRWPSPGPASLLVTDIAAHAWAEHDSPARMCLSFRASDRAALQDMPHDFSQLWDELGLGRLPCCKPYFRYMPLLRRGDRVPTKQGWEFRAGLRAVSGGEAIPARTARVSWSQVARVSPSGMAFDSTLDVMLGPRGSRGSVAPASYASFKEIAQATWRNAL</sequence>
<comment type="caution">
    <text evidence="3">The sequence shown here is derived from an EMBL/GenBank/DDBJ whole genome shotgun (WGS) entry which is preliminary data.</text>
</comment>
<protein>
    <submittedName>
        <fullName evidence="3">Uncharacterized protein</fullName>
    </submittedName>
</protein>